<dbReference type="Pfam" id="PF00126">
    <property type="entry name" value="HTH_1"/>
    <property type="match status" value="1"/>
</dbReference>
<dbReference type="InterPro" id="IPR036388">
    <property type="entry name" value="WH-like_DNA-bd_sf"/>
</dbReference>
<sequence length="289" mass="32223">MDFDELRAFCTLAEDGNYRVASEHLCITQSALTKKIQRLEASSEVSLFLRGRQGTKLTVAGLTLLPEAKSLVAKFKSYEALTKLVAKGITGYLNIGFGISSYHLAPQFIAQFKQMYPNIHIELNDIPSHKQSEALLLGELQLCFSRLPVLPPLKGIKLSTDYLAIAVHRSRFVDKSNLWSSLENMDYLRLNPDRGIGLTQQIEALLSEHDKILTHAQQANDIQTLLALVSANLGFTIVPESARQIANENVDFVALNGVQSSWDIGLIWNDDFQSSAKDNFIKFVSKEIL</sequence>
<reference evidence="6 7" key="1">
    <citation type="submission" date="2021-02" db="EMBL/GenBank/DDBJ databases">
        <title>Draft Genome Sequences of 5 Vibrio neptunius Strains Isolated From of Bivalve Hatcheries.</title>
        <authorList>
            <person name="Galvis F."/>
            <person name="Barja J.L."/>
            <person name="Lemos M.L."/>
            <person name="Balado M."/>
        </authorList>
    </citation>
    <scope>NUCLEOTIDE SEQUENCE [LARGE SCALE GENOMIC DNA]</scope>
    <source>
        <strain evidence="6 7">PP-145.98</strain>
    </source>
</reference>
<dbReference type="Pfam" id="PF03466">
    <property type="entry name" value="LysR_substrate"/>
    <property type="match status" value="1"/>
</dbReference>
<dbReference type="PANTHER" id="PTHR30346:SF28">
    <property type="entry name" value="HTH-TYPE TRANSCRIPTIONAL REGULATOR CYNR"/>
    <property type="match status" value="1"/>
</dbReference>
<feature type="domain" description="HTH lysR-type" evidence="5">
    <location>
        <begin position="1"/>
        <end position="58"/>
    </location>
</feature>
<evidence type="ECO:0000256" key="3">
    <source>
        <dbReference type="ARBA" id="ARBA00023125"/>
    </source>
</evidence>
<dbReference type="PANTHER" id="PTHR30346">
    <property type="entry name" value="TRANSCRIPTIONAL DUAL REGULATOR HCAR-RELATED"/>
    <property type="match status" value="1"/>
</dbReference>
<evidence type="ECO:0000256" key="2">
    <source>
        <dbReference type="ARBA" id="ARBA00023015"/>
    </source>
</evidence>
<protein>
    <submittedName>
        <fullName evidence="6">LysR family transcriptional regulator</fullName>
    </submittedName>
</protein>
<accession>A0ABS3A7Q2</accession>
<evidence type="ECO:0000256" key="4">
    <source>
        <dbReference type="ARBA" id="ARBA00023163"/>
    </source>
</evidence>
<keyword evidence="7" id="KW-1185">Reference proteome</keyword>
<dbReference type="SUPFAM" id="SSF46785">
    <property type="entry name" value="Winged helix' DNA-binding domain"/>
    <property type="match status" value="1"/>
</dbReference>
<keyword evidence="3" id="KW-0238">DNA-binding</keyword>
<dbReference type="InterPro" id="IPR000847">
    <property type="entry name" value="LysR_HTH_N"/>
</dbReference>
<dbReference type="Gene3D" id="1.10.10.10">
    <property type="entry name" value="Winged helix-like DNA-binding domain superfamily/Winged helix DNA-binding domain"/>
    <property type="match status" value="1"/>
</dbReference>
<keyword evidence="4" id="KW-0804">Transcription</keyword>
<evidence type="ECO:0000313" key="6">
    <source>
        <dbReference type="EMBL" id="MBN3580506.1"/>
    </source>
</evidence>
<dbReference type="InterPro" id="IPR036390">
    <property type="entry name" value="WH_DNA-bd_sf"/>
</dbReference>
<evidence type="ECO:0000313" key="7">
    <source>
        <dbReference type="Proteomes" id="UP000779070"/>
    </source>
</evidence>
<evidence type="ECO:0000259" key="5">
    <source>
        <dbReference type="PROSITE" id="PS50931"/>
    </source>
</evidence>
<dbReference type="RefSeq" id="WP_206372276.1">
    <property type="nucleotide sequence ID" value="NZ_CAWPTM010000137.1"/>
</dbReference>
<dbReference type="Proteomes" id="UP000779070">
    <property type="component" value="Unassembled WGS sequence"/>
</dbReference>
<name>A0ABS3A7Q2_9VIBR</name>
<organism evidence="6 7">
    <name type="scientific">Vibrio neptunius</name>
    <dbReference type="NCBI Taxonomy" id="170651"/>
    <lineage>
        <taxon>Bacteria</taxon>
        <taxon>Pseudomonadati</taxon>
        <taxon>Pseudomonadota</taxon>
        <taxon>Gammaproteobacteria</taxon>
        <taxon>Vibrionales</taxon>
        <taxon>Vibrionaceae</taxon>
        <taxon>Vibrio</taxon>
    </lineage>
</organism>
<gene>
    <name evidence="6" type="ORF">JYA62_23065</name>
</gene>
<keyword evidence="2" id="KW-0805">Transcription regulation</keyword>
<comment type="caution">
    <text evidence="6">The sequence shown here is derived from an EMBL/GenBank/DDBJ whole genome shotgun (WGS) entry which is preliminary data.</text>
</comment>
<dbReference type="EMBL" id="JAFHLB010000051">
    <property type="protein sequence ID" value="MBN3580506.1"/>
    <property type="molecule type" value="Genomic_DNA"/>
</dbReference>
<proteinExistence type="inferred from homology"/>
<dbReference type="PROSITE" id="PS50931">
    <property type="entry name" value="HTH_LYSR"/>
    <property type="match status" value="1"/>
</dbReference>
<dbReference type="Gene3D" id="3.40.190.10">
    <property type="entry name" value="Periplasmic binding protein-like II"/>
    <property type="match status" value="2"/>
</dbReference>
<evidence type="ECO:0000256" key="1">
    <source>
        <dbReference type="ARBA" id="ARBA00009437"/>
    </source>
</evidence>
<comment type="similarity">
    <text evidence="1">Belongs to the LysR transcriptional regulatory family.</text>
</comment>
<dbReference type="InterPro" id="IPR005119">
    <property type="entry name" value="LysR_subst-bd"/>
</dbReference>
<dbReference type="CDD" id="cd08414">
    <property type="entry name" value="PBP2_LTTR_aromatics_like"/>
    <property type="match status" value="1"/>
</dbReference>
<dbReference type="SUPFAM" id="SSF53850">
    <property type="entry name" value="Periplasmic binding protein-like II"/>
    <property type="match status" value="1"/>
</dbReference>